<proteinExistence type="predicted"/>
<evidence type="ECO:0000313" key="1">
    <source>
        <dbReference type="EMBL" id="BAU83917.1"/>
    </source>
</evidence>
<sequence>MLGIAMLTIVASTRSMNAAVMTIARAIQRRRSAGSVVPVELVELVELVEPVVLVVPVGAVGFGA</sequence>
<keyword evidence="2" id="KW-1185">Reference proteome</keyword>
<dbReference type="EMBL" id="AP017424">
    <property type="protein sequence ID" value="BAU83917.1"/>
    <property type="molecule type" value="Genomic_DNA"/>
</dbReference>
<dbReference type="KEGG" id="slau:SLA_3002"/>
<organism evidence="1 2">
    <name type="scientific">Streptomyces laurentii</name>
    <dbReference type="NCBI Taxonomy" id="39478"/>
    <lineage>
        <taxon>Bacteria</taxon>
        <taxon>Bacillati</taxon>
        <taxon>Actinomycetota</taxon>
        <taxon>Actinomycetes</taxon>
        <taxon>Kitasatosporales</taxon>
        <taxon>Streptomycetaceae</taxon>
        <taxon>Streptomyces</taxon>
    </lineage>
</organism>
<name>A0A160NYE7_STRLU</name>
<dbReference type="AlphaFoldDB" id="A0A160NYE7"/>
<accession>A0A160NYE7</accession>
<evidence type="ECO:0000313" key="2">
    <source>
        <dbReference type="Proteomes" id="UP000217676"/>
    </source>
</evidence>
<gene>
    <name evidence="1" type="ORF">SLA_3002</name>
</gene>
<reference evidence="1 2" key="1">
    <citation type="journal article" date="2016" name="Genome Announc.">
        <title>Complete Genome Sequence of Thiostrepton-Producing Streptomyces laurentii ATCC 31255.</title>
        <authorList>
            <person name="Doi K."/>
            <person name="Fujino Y."/>
            <person name="Nagayoshi Y."/>
            <person name="Ohshima T."/>
            <person name="Ogata S."/>
        </authorList>
    </citation>
    <scope>NUCLEOTIDE SEQUENCE [LARGE SCALE GENOMIC DNA]</scope>
    <source>
        <strain evidence="1 2">ATCC 31255</strain>
    </source>
</reference>
<protein>
    <submittedName>
        <fullName evidence="1">Uncharacterized protein</fullName>
    </submittedName>
</protein>
<dbReference type="Proteomes" id="UP000217676">
    <property type="component" value="Chromosome"/>
</dbReference>